<keyword evidence="2" id="KW-1133">Transmembrane helix</keyword>
<dbReference type="AlphaFoldDB" id="A0A0R3W795"/>
<protein>
    <recommendedName>
        <fullName evidence="2">Multidrug and toxin extrusion protein</fullName>
    </recommendedName>
</protein>
<feature type="transmembrane region" description="Helical" evidence="2">
    <location>
        <begin position="718"/>
        <end position="738"/>
    </location>
</feature>
<accession>A0A0R3W795</accession>
<dbReference type="GO" id="GO:0042910">
    <property type="term" value="F:xenobiotic transmembrane transporter activity"/>
    <property type="evidence" value="ECO:0007669"/>
    <property type="project" value="InterPro"/>
</dbReference>
<feature type="transmembrane region" description="Helical" evidence="2">
    <location>
        <begin position="483"/>
        <end position="507"/>
    </location>
</feature>
<dbReference type="EMBL" id="UYRS01018472">
    <property type="protein sequence ID" value="VDK36173.1"/>
    <property type="molecule type" value="Genomic_DNA"/>
</dbReference>
<dbReference type="Pfam" id="PF01554">
    <property type="entry name" value="MatE"/>
    <property type="match status" value="1"/>
</dbReference>
<dbReference type="InterPro" id="IPR002528">
    <property type="entry name" value="MATE_fam"/>
</dbReference>
<evidence type="ECO:0000256" key="3">
    <source>
        <dbReference type="SAM" id="MobiDB-lite"/>
    </source>
</evidence>
<feature type="transmembrane region" description="Helical" evidence="2">
    <location>
        <begin position="451"/>
        <end position="471"/>
    </location>
</feature>
<keyword evidence="2" id="KW-0812">Transmembrane</keyword>
<feature type="transmembrane region" description="Helical" evidence="2">
    <location>
        <begin position="151"/>
        <end position="170"/>
    </location>
</feature>
<feature type="transmembrane region" description="Helical" evidence="2">
    <location>
        <begin position="76"/>
        <end position="98"/>
    </location>
</feature>
<feature type="transmembrane region" description="Helical" evidence="2">
    <location>
        <begin position="262"/>
        <end position="286"/>
    </location>
</feature>
<dbReference type="Proteomes" id="UP000282613">
    <property type="component" value="Unassembled WGS sequence"/>
</dbReference>
<organism evidence="6">
    <name type="scientific">Taenia asiatica</name>
    <name type="common">Asian tapeworm</name>
    <dbReference type="NCBI Taxonomy" id="60517"/>
    <lineage>
        <taxon>Eukaryota</taxon>
        <taxon>Metazoa</taxon>
        <taxon>Spiralia</taxon>
        <taxon>Lophotrochozoa</taxon>
        <taxon>Platyhelminthes</taxon>
        <taxon>Cestoda</taxon>
        <taxon>Eucestoda</taxon>
        <taxon>Cyclophyllidea</taxon>
        <taxon>Taeniidae</taxon>
        <taxon>Taenia</taxon>
    </lineage>
</organism>
<feature type="region of interest" description="Disordered" evidence="3">
    <location>
        <begin position="686"/>
        <end position="705"/>
    </location>
</feature>
<keyword evidence="2" id="KW-0472">Membrane</keyword>
<feature type="transmembrane region" description="Helical" evidence="2">
    <location>
        <begin position="190"/>
        <end position="211"/>
    </location>
</feature>
<keyword evidence="5" id="KW-1185">Reference proteome</keyword>
<gene>
    <name evidence="4" type="ORF">TASK_LOCUS6133</name>
</gene>
<reference evidence="6" key="1">
    <citation type="submission" date="2016-04" db="UniProtKB">
        <authorList>
            <consortium name="WormBaseParasite"/>
        </authorList>
    </citation>
    <scope>IDENTIFICATION</scope>
</reference>
<dbReference type="GO" id="GO:0015297">
    <property type="term" value="F:antiporter activity"/>
    <property type="evidence" value="ECO:0007669"/>
    <property type="project" value="InterPro"/>
</dbReference>
<reference evidence="4 5" key="2">
    <citation type="submission" date="2018-11" db="EMBL/GenBank/DDBJ databases">
        <authorList>
            <consortium name="Pathogen Informatics"/>
        </authorList>
    </citation>
    <scope>NUCLEOTIDE SEQUENCE [LARGE SCALE GENOMIC DNA]</scope>
</reference>
<dbReference type="GO" id="GO:0016020">
    <property type="term" value="C:membrane"/>
    <property type="evidence" value="ECO:0007669"/>
    <property type="project" value="InterPro"/>
</dbReference>
<feature type="transmembrane region" description="Helical" evidence="2">
    <location>
        <begin position="46"/>
        <end position="69"/>
    </location>
</feature>
<evidence type="ECO:0000256" key="2">
    <source>
        <dbReference type="RuleBase" id="RU004914"/>
    </source>
</evidence>
<evidence type="ECO:0000256" key="1">
    <source>
        <dbReference type="ARBA" id="ARBA00010199"/>
    </source>
</evidence>
<evidence type="ECO:0000313" key="4">
    <source>
        <dbReference type="EMBL" id="VDK36173.1"/>
    </source>
</evidence>
<feature type="transmembrane region" description="Helical" evidence="2">
    <location>
        <begin position="292"/>
        <end position="310"/>
    </location>
</feature>
<comment type="similarity">
    <text evidence="1 2">Belongs to the multi antimicrobial extrusion (MATE) (TC 2.A.66.1) family.</text>
</comment>
<dbReference type="WBParaSite" id="TASK_0000613201-mRNA-1">
    <property type="protein sequence ID" value="TASK_0000613201-mRNA-1"/>
    <property type="gene ID" value="TASK_0000613201"/>
</dbReference>
<feature type="transmembrane region" description="Helical" evidence="2">
    <location>
        <begin position="658"/>
        <end position="680"/>
    </location>
</feature>
<dbReference type="PANTHER" id="PTHR11206">
    <property type="entry name" value="MULTIDRUG RESISTANCE PROTEIN"/>
    <property type="match status" value="1"/>
</dbReference>
<feature type="transmembrane region" description="Helical" evidence="2">
    <location>
        <begin position="527"/>
        <end position="548"/>
    </location>
</feature>
<dbReference type="OrthoDB" id="2126698at2759"/>
<proteinExistence type="inferred from homology"/>
<evidence type="ECO:0000313" key="5">
    <source>
        <dbReference type="Proteomes" id="UP000282613"/>
    </source>
</evidence>
<evidence type="ECO:0000313" key="6">
    <source>
        <dbReference type="WBParaSite" id="TASK_0000613201-mRNA-1"/>
    </source>
</evidence>
<feature type="transmembrane region" description="Helical" evidence="2">
    <location>
        <begin position="110"/>
        <end position="130"/>
    </location>
</feature>
<feature type="transmembrane region" description="Helical" evidence="2">
    <location>
        <begin position="560"/>
        <end position="580"/>
    </location>
</feature>
<name>A0A0R3W795_TAEAS</name>
<dbReference type="STRING" id="60517.A0A0R3W795"/>
<feature type="compositionally biased region" description="Basic and acidic residues" evidence="3">
    <location>
        <begin position="694"/>
        <end position="705"/>
    </location>
</feature>
<sequence>MVNGGRSNELGNTRVGSDADRTTERTCWSKYFPNGFWYEWKELSKLAVPIMFTSLVEYLTAPISLFFCGKLGKTELAAAGLAISLFHTAGVSFIMGFLTAGLHVEMWHDWGVWFRLGVPGVVMFGLEWWICEAGSLTAGLRGEEALAVQTILNNVESIIFCTFPMGYGIAVAIRVGQFVGSNNSVGPKSTAFVGILTLVFVAIMNTVVLLVGRYRIPRIFTVDVKLIEATAYGMPSVVAYQFFDCIVGVCSGVIRGVGMQKFGAIVCCVSMYLIGGPLALCLLLLTDLVVPGFWWGLTIGMAIEVILYIIKCCRIDWVKMCRQAEKLTEIKFVSSNLRRETFQMAEYAKGKSEDHSEAAADVGGCGEDEESVKSIDSMYDLNEELPPTRNGLWARYFPHGFWYEWRCLAMLALPISLSSSSLDSYTEAAALIYCIDYRHPCRGFYSTGSQIAMLTSMSNYAVVPISLFFLGRLGKTELAAGGLAISIFHVAGVSIIFGLLTASETLFPQFITIIEIFTKYIQAQNKVYPPLVASITGNIVNAGAHYLFNFHSNFGFVGSAISQSLGYVAQASVVVIYILVSRIYRTTWDAIHIELWHDWGAWFRLAIPGMMMCGLECVLYDREFCHRRPGEISYPSDIYRRSGVCSGIIRGVGMQRTGAIVCMVCMYLIGGPMGLGLLMMTDLSVSEQDGGEGTPHEDSSRGDGKVEACTPTILCTRAALIVFCVSTIVVALVCRFVLDWKAHFRSYCLLSNGTLLQVDPSEAVQANNQCLRILP</sequence>